<dbReference type="PANTHER" id="PTHR30136">
    <property type="entry name" value="HELIX-TURN-HELIX TRANSCRIPTIONAL REGULATOR, ICLR FAMILY"/>
    <property type="match status" value="1"/>
</dbReference>
<comment type="function">
    <text evidence="4">May be an activator protein for the gylABX operon.</text>
</comment>
<reference evidence="8 9" key="1">
    <citation type="submission" date="2019-02" db="EMBL/GenBank/DDBJ databases">
        <title>Paenibacillus sp. nov., isolated from surface-sterilized tissue of Thalictrum simplex L.</title>
        <authorList>
            <person name="Tuo L."/>
        </authorList>
    </citation>
    <scope>NUCLEOTIDE SEQUENCE [LARGE SCALE GENOMIC DNA]</scope>
    <source>
        <strain evidence="8 9">N2SHLJ1</strain>
    </source>
</reference>
<evidence type="ECO:0000259" key="7">
    <source>
        <dbReference type="PROSITE" id="PS51078"/>
    </source>
</evidence>
<dbReference type="FunFam" id="1.10.10.10:FF:000056">
    <property type="entry name" value="IclR family transcriptional regulator"/>
    <property type="match status" value="1"/>
</dbReference>
<dbReference type="InterPro" id="IPR036388">
    <property type="entry name" value="WH-like_DNA-bd_sf"/>
</dbReference>
<organism evidence="8 9">
    <name type="scientific">Paenibacillus thalictri</name>
    <dbReference type="NCBI Taxonomy" id="2527873"/>
    <lineage>
        <taxon>Bacteria</taxon>
        <taxon>Bacillati</taxon>
        <taxon>Bacillota</taxon>
        <taxon>Bacilli</taxon>
        <taxon>Bacillales</taxon>
        <taxon>Paenibacillaceae</taxon>
        <taxon>Paenibacillus</taxon>
    </lineage>
</organism>
<evidence type="ECO:0000313" key="8">
    <source>
        <dbReference type="EMBL" id="TBL79368.1"/>
    </source>
</evidence>
<dbReference type="InterPro" id="IPR029016">
    <property type="entry name" value="GAF-like_dom_sf"/>
</dbReference>
<dbReference type="Proteomes" id="UP000293142">
    <property type="component" value="Unassembled WGS sequence"/>
</dbReference>
<evidence type="ECO:0000256" key="4">
    <source>
        <dbReference type="ARBA" id="ARBA00058938"/>
    </source>
</evidence>
<keyword evidence="2" id="KW-0238">DNA-binding</keyword>
<dbReference type="SUPFAM" id="SSF55781">
    <property type="entry name" value="GAF domain-like"/>
    <property type="match status" value="1"/>
</dbReference>
<dbReference type="InterPro" id="IPR014757">
    <property type="entry name" value="Tscrpt_reg_IclR_C"/>
</dbReference>
<name>A0A4Q9DUW7_9BACL</name>
<dbReference type="PANTHER" id="PTHR30136:SF24">
    <property type="entry name" value="HTH-TYPE TRANSCRIPTIONAL REPRESSOR ALLR"/>
    <property type="match status" value="1"/>
</dbReference>
<evidence type="ECO:0000256" key="1">
    <source>
        <dbReference type="ARBA" id="ARBA00023015"/>
    </source>
</evidence>
<dbReference type="GO" id="GO:0003700">
    <property type="term" value="F:DNA-binding transcription factor activity"/>
    <property type="evidence" value="ECO:0007669"/>
    <property type="project" value="TreeGrafter"/>
</dbReference>
<proteinExistence type="predicted"/>
<evidence type="ECO:0000259" key="6">
    <source>
        <dbReference type="PROSITE" id="PS51077"/>
    </source>
</evidence>
<evidence type="ECO:0000313" key="9">
    <source>
        <dbReference type="Proteomes" id="UP000293142"/>
    </source>
</evidence>
<dbReference type="RefSeq" id="WP_131013313.1">
    <property type="nucleotide sequence ID" value="NZ_SIRE01000007.1"/>
</dbReference>
<evidence type="ECO:0000256" key="3">
    <source>
        <dbReference type="ARBA" id="ARBA00023163"/>
    </source>
</evidence>
<dbReference type="Gene3D" id="1.10.10.10">
    <property type="entry name" value="Winged helix-like DNA-binding domain superfamily/Winged helix DNA-binding domain"/>
    <property type="match status" value="1"/>
</dbReference>
<dbReference type="PROSITE" id="PS51078">
    <property type="entry name" value="ICLR_ED"/>
    <property type="match status" value="1"/>
</dbReference>
<dbReference type="OrthoDB" id="9791752at2"/>
<feature type="domain" description="IclR-ED" evidence="7">
    <location>
        <begin position="76"/>
        <end position="258"/>
    </location>
</feature>
<accession>A0A4Q9DUW7</accession>
<keyword evidence="1" id="KW-0805">Transcription regulation</keyword>
<dbReference type="AlphaFoldDB" id="A0A4Q9DUW7"/>
<gene>
    <name evidence="8" type="ORF">EYB31_10650</name>
</gene>
<dbReference type="SUPFAM" id="SSF46785">
    <property type="entry name" value="Winged helix' DNA-binding domain"/>
    <property type="match status" value="1"/>
</dbReference>
<keyword evidence="9" id="KW-1185">Reference proteome</keyword>
<dbReference type="InterPro" id="IPR036390">
    <property type="entry name" value="WH_DNA-bd_sf"/>
</dbReference>
<evidence type="ECO:0000256" key="5">
    <source>
        <dbReference type="ARBA" id="ARBA00070406"/>
    </source>
</evidence>
<evidence type="ECO:0000256" key="2">
    <source>
        <dbReference type="ARBA" id="ARBA00023125"/>
    </source>
</evidence>
<feature type="domain" description="HTH iclR-type" evidence="6">
    <location>
        <begin position="13"/>
        <end position="75"/>
    </location>
</feature>
<protein>
    <recommendedName>
        <fullName evidence="5">Glycerol operon regulatory protein</fullName>
    </recommendedName>
</protein>
<sequence length="260" mass="28703">MPEQAEKVSSAEYSSVKNALRILNCFTSEEPEKRVSDIAAELGIGKSTVSRLLSTLAGEGFVAKDAENQKYRLGLRLLTLSSIVSSQLEVRREAKPILSTLVRETGEAAHIAVFESQEVVYIEQIECSHPVRILSYVGRRNPLHATSSGKILLSFQDPVTIAKVLSEPLASFSRYTITDPDQLKSQLAAIREAEFCLSDSEYLDDVVSMAAPIRDYTKQVVAAISLIGPKHRIQRHLIPSMRNKVVKAAKEISRSLGYMA</sequence>
<dbReference type="PROSITE" id="PS51077">
    <property type="entry name" value="HTH_ICLR"/>
    <property type="match status" value="1"/>
</dbReference>
<keyword evidence="3" id="KW-0804">Transcription</keyword>
<dbReference type="InterPro" id="IPR005471">
    <property type="entry name" value="Tscrpt_reg_IclR_N"/>
</dbReference>
<dbReference type="Gene3D" id="3.30.450.40">
    <property type="match status" value="1"/>
</dbReference>
<dbReference type="Pfam" id="PF01614">
    <property type="entry name" value="IclR_C"/>
    <property type="match status" value="1"/>
</dbReference>
<comment type="caution">
    <text evidence="8">The sequence shown here is derived from an EMBL/GenBank/DDBJ whole genome shotgun (WGS) entry which is preliminary data.</text>
</comment>
<dbReference type="InterPro" id="IPR050707">
    <property type="entry name" value="HTH_MetabolicPath_Reg"/>
</dbReference>
<dbReference type="GO" id="GO:0045892">
    <property type="term" value="P:negative regulation of DNA-templated transcription"/>
    <property type="evidence" value="ECO:0007669"/>
    <property type="project" value="TreeGrafter"/>
</dbReference>
<dbReference type="SMART" id="SM00346">
    <property type="entry name" value="HTH_ICLR"/>
    <property type="match status" value="1"/>
</dbReference>
<dbReference type="EMBL" id="SIRE01000007">
    <property type="protein sequence ID" value="TBL79368.1"/>
    <property type="molecule type" value="Genomic_DNA"/>
</dbReference>
<dbReference type="GO" id="GO:0003677">
    <property type="term" value="F:DNA binding"/>
    <property type="evidence" value="ECO:0007669"/>
    <property type="project" value="UniProtKB-KW"/>
</dbReference>
<dbReference type="Pfam" id="PF09339">
    <property type="entry name" value="HTH_IclR"/>
    <property type="match status" value="1"/>
</dbReference>